<dbReference type="AlphaFoldDB" id="A0A0K2SKQ5"/>
<protein>
    <submittedName>
        <fullName evidence="7">ABC transporter substrate-binding protein</fullName>
    </submittedName>
</protein>
<dbReference type="STRING" id="1555112.LIP_1843"/>
<evidence type="ECO:0000256" key="2">
    <source>
        <dbReference type="ARBA" id="ARBA00005695"/>
    </source>
</evidence>
<dbReference type="InterPro" id="IPR030678">
    <property type="entry name" value="Peptide/Ni-bd"/>
</dbReference>
<dbReference type="InterPro" id="IPR023765">
    <property type="entry name" value="SBP_5_CS"/>
</dbReference>
<feature type="chain" id="PRO_5038574338" evidence="5">
    <location>
        <begin position="22"/>
        <end position="576"/>
    </location>
</feature>
<keyword evidence="8" id="KW-1185">Reference proteome</keyword>
<dbReference type="PATRIC" id="fig|1555112.3.peg.1875"/>
<dbReference type="GO" id="GO:0043190">
    <property type="term" value="C:ATP-binding cassette (ABC) transporter complex"/>
    <property type="evidence" value="ECO:0007669"/>
    <property type="project" value="InterPro"/>
</dbReference>
<dbReference type="Gene3D" id="3.10.105.10">
    <property type="entry name" value="Dipeptide-binding Protein, Domain 3"/>
    <property type="match status" value="1"/>
</dbReference>
<dbReference type="InterPro" id="IPR000914">
    <property type="entry name" value="SBP_5_dom"/>
</dbReference>
<comment type="similarity">
    <text evidence="2">Belongs to the bacterial solute-binding protein 5 family.</text>
</comment>
<dbReference type="RefSeq" id="WP_068136885.1">
    <property type="nucleotide sequence ID" value="NZ_AP014924.1"/>
</dbReference>
<evidence type="ECO:0000256" key="5">
    <source>
        <dbReference type="SAM" id="SignalP"/>
    </source>
</evidence>
<evidence type="ECO:0000256" key="4">
    <source>
        <dbReference type="ARBA" id="ARBA00022729"/>
    </source>
</evidence>
<organism evidence="7 8">
    <name type="scientific">Limnochorda pilosa</name>
    <dbReference type="NCBI Taxonomy" id="1555112"/>
    <lineage>
        <taxon>Bacteria</taxon>
        <taxon>Bacillati</taxon>
        <taxon>Bacillota</taxon>
        <taxon>Limnochordia</taxon>
        <taxon>Limnochordales</taxon>
        <taxon>Limnochordaceae</taxon>
        <taxon>Limnochorda</taxon>
    </lineage>
</organism>
<reference evidence="8" key="1">
    <citation type="submission" date="2015-07" db="EMBL/GenBank/DDBJ databases">
        <title>Complete genome sequence and phylogenetic analysis of Limnochorda pilosa.</title>
        <authorList>
            <person name="Watanabe M."/>
            <person name="Kojima H."/>
            <person name="Fukui M."/>
        </authorList>
    </citation>
    <scope>NUCLEOTIDE SEQUENCE [LARGE SCALE GENOMIC DNA]</scope>
    <source>
        <strain evidence="8">HC45</strain>
    </source>
</reference>
<name>A0A0K2SKQ5_LIMPI</name>
<dbReference type="EMBL" id="AP014924">
    <property type="protein sequence ID" value="BAS27686.1"/>
    <property type="molecule type" value="Genomic_DNA"/>
</dbReference>
<dbReference type="SUPFAM" id="SSF53850">
    <property type="entry name" value="Periplasmic binding protein-like II"/>
    <property type="match status" value="1"/>
</dbReference>
<dbReference type="PROSITE" id="PS01040">
    <property type="entry name" value="SBP_BACTERIAL_5"/>
    <property type="match status" value="1"/>
</dbReference>
<dbReference type="Proteomes" id="UP000065807">
    <property type="component" value="Chromosome"/>
</dbReference>
<dbReference type="PANTHER" id="PTHR30290">
    <property type="entry name" value="PERIPLASMIC BINDING COMPONENT OF ABC TRANSPORTER"/>
    <property type="match status" value="1"/>
</dbReference>
<dbReference type="GO" id="GO:0015833">
    <property type="term" value="P:peptide transport"/>
    <property type="evidence" value="ECO:0007669"/>
    <property type="project" value="TreeGrafter"/>
</dbReference>
<dbReference type="GO" id="GO:1904680">
    <property type="term" value="F:peptide transmembrane transporter activity"/>
    <property type="evidence" value="ECO:0007669"/>
    <property type="project" value="TreeGrafter"/>
</dbReference>
<feature type="signal peptide" evidence="5">
    <location>
        <begin position="1"/>
        <end position="21"/>
    </location>
</feature>
<feature type="domain" description="Solute-binding protein family 5" evidence="6">
    <location>
        <begin position="84"/>
        <end position="480"/>
    </location>
</feature>
<keyword evidence="3" id="KW-0813">Transport</keyword>
<dbReference type="PANTHER" id="PTHR30290:SF9">
    <property type="entry name" value="OLIGOPEPTIDE-BINDING PROTEIN APPA"/>
    <property type="match status" value="1"/>
</dbReference>
<dbReference type="FunFam" id="3.10.105.10:FF:000006">
    <property type="entry name" value="Peptide ABC transporter substrate-binding protein"/>
    <property type="match status" value="1"/>
</dbReference>
<evidence type="ECO:0000313" key="7">
    <source>
        <dbReference type="EMBL" id="BAS27686.1"/>
    </source>
</evidence>
<dbReference type="OrthoDB" id="9772924at2"/>
<dbReference type="KEGG" id="lpil:LIP_1843"/>
<dbReference type="GO" id="GO:0042597">
    <property type="term" value="C:periplasmic space"/>
    <property type="evidence" value="ECO:0007669"/>
    <property type="project" value="UniProtKB-ARBA"/>
</dbReference>
<evidence type="ECO:0000313" key="8">
    <source>
        <dbReference type="Proteomes" id="UP000065807"/>
    </source>
</evidence>
<dbReference type="InterPro" id="IPR039424">
    <property type="entry name" value="SBP_5"/>
</dbReference>
<evidence type="ECO:0000256" key="3">
    <source>
        <dbReference type="ARBA" id="ARBA00022448"/>
    </source>
</evidence>
<comment type="subcellular location">
    <subcellularLocation>
        <location evidence="1">Cell membrane</location>
        <topology evidence="1">Lipid-anchor</topology>
    </subcellularLocation>
</comment>
<accession>A0A0K2SKQ5</accession>
<reference evidence="8" key="2">
    <citation type="journal article" date="2016" name="Int. J. Syst. Evol. Microbiol.">
        <title>Complete genome sequence and cell structure of Limnochorda pilosa, a Gram-negative spore-former within the phylum Firmicutes.</title>
        <authorList>
            <person name="Watanabe M."/>
            <person name="Kojima H."/>
            <person name="Fukui M."/>
        </authorList>
    </citation>
    <scope>NUCLEOTIDE SEQUENCE [LARGE SCALE GENOMIC DNA]</scope>
    <source>
        <strain evidence="8">HC45</strain>
    </source>
</reference>
<keyword evidence="4 5" id="KW-0732">Signal</keyword>
<proteinExistence type="inferred from homology"/>
<dbReference type="CDD" id="cd08500">
    <property type="entry name" value="PBP2_NikA_DppA_OppA_like_4"/>
    <property type="match status" value="1"/>
</dbReference>
<gene>
    <name evidence="7" type="ORF">LIP_1843</name>
</gene>
<evidence type="ECO:0000256" key="1">
    <source>
        <dbReference type="ARBA" id="ARBA00004193"/>
    </source>
</evidence>
<dbReference type="PIRSF" id="PIRSF002741">
    <property type="entry name" value="MppA"/>
    <property type="match status" value="1"/>
</dbReference>
<evidence type="ECO:0000259" key="6">
    <source>
        <dbReference type="Pfam" id="PF00496"/>
    </source>
</evidence>
<dbReference type="Gene3D" id="3.40.190.10">
    <property type="entry name" value="Periplasmic binding protein-like II"/>
    <property type="match status" value="1"/>
</dbReference>
<dbReference type="FunFam" id="3.90.76.10:FF:000004">
    <property type="entry name" value="Peptide ABC transporter substrate-binding protein"/>
    <property type="match status" value="1"/>
</dbReference>
<sequence>MKRWFALVLSAALFGALSAGAWAQAVAPVVEQVPEIGRYGGTLRTGQISDPKTFNYYLYKESSSDDVLQHVFEGLVSVDGVTTEVVPSLAYKWDVSDDGLTYTFYLRKGIKWHDGQELTADDVIFSYDLTYDEDIPNNFRDGLLVAGEPLTYEKVDDYTVRFHLPDVFVPILRQIGVPIVPKHILGPAYENGTFSETWSVATPASEIIGTGPYRMVDYRQGEYVLFQRNPNYWQVDQDGNQLPYLTRLVIRSFDTLESMDLAFRNGDLDVMALPASKAPEYQELISSGRLHAVLNDAGPTFDSQFVVFNQNPNSVPQPKVDWFRNVKFRQAVSYAMDRQSIADAIYNGMATPAYGPESPANALFYTPNVAQYPYDLEKAAAVLAEAGFVKGNDGVLRDAQGNAVEFSLLTNAGNTQREAIGNLLSEDLGKLGIKVNFQPIDFNVLVDHLLSGEGWDAIIIGLTGGGIDPNGGRNTWHSSGGLHMWWPNQEKPATEWEAEIDRIFDEGVKILDEQERVEFYYRYQEIAGEQQPLIYTVVPNSFQVYVPELKNYRPTAYAANGFFEAMWNLEQLWLDR</sequence>
<dbReference type="Gene3D" id="3.90.76.10">
    <property type="entry name" value="Dipeptide-binding Protein, Domain 1"/>
    <property type="match status" value="1"/>
</dbReference>
<dbReference type="Pfam" id="PF00496">
    <property type="entry name" value="SBP_bac_5"/>
    <property type="match status" value="1"/>
</dbReference>